<sequence length="144" mass="17497">MAPLKISRNHHFHNAERLRQHLYKQLPYSMKLWLILWLSVEENRYSMELWLILCQVFKRIIYKYIISAKFAKFAGVHFRQAAFCARIESNHIQHIGIPHYPDIEDLNMKTKEENQMRRTIEFVQISHPLTISFRPWMQQVLSHH</sequence>
<protein>
    <submittedName>
        <fullName evidence="1">Uncharacterized protein</fullName>
    </submittedName>
</protein>
<evidence type="ECO:0000313" key="2">
    <source>
        <dbReference type="Proteomes" id="UP000017836"/>
    </source>
</evidence>
<dbReference type="AlphaFoldDB" id="W1NVY2"/>
<keyword evidence="2" id="KW-1185">Reference proteome</keyword>
<dbReference type="Gramene" id="ERM99425">
    <property type="protein sequence ID" value="ERM99425"/>
    <property type="gene ID" value="AMTR_s00131p00075120"/>
</dbReference>
<gene>
    <name evidence="1" type="ORF">AMTR_s00131p00075120</name>
</gene>
<proteinExistence type="predicted"/>
<dbReference type="HOGENOM" id="CLU_1799061_0_0_1"/>
<dbReference type="EMBL" id="KI395019">
    <property type="protein sequence ID" value="ERM99425.1"/>
    <property type="molecule type" value="Genomic_DNA"/>
</dbReference>
<organism evidence="1 2">
    <name type="scientific">Amborella trichopoda</name>
    <dbReference type="NCBI Taxonomy" id="13333"/>
    <lineage>
        <taxon>Eukaryota</taxon>
        <taxon>Viridiplantae</taxon>
        <taxon>Streptophyta</taxon>
        <taxon>Embryophyta</taxon>
        <taxon>Tracheophyta</taxon>
        <taxon>Spermatophyta</taxon>
        <taxon>Magnoliopsida</taxon>
        <taxon>Amborellales</taxon>
        <taxon>Amborellaceae</taxon>
        <taxon>Amborella</taxon>
    </lineage>
</organism>
<evidence type="ECO:0000313" key="1">
    <source>
        <dbReference type="EMBL" id="ERM99425.1"/>
    </source>
</evidence>
<reference evidence="2" key="1">
    <citation type="journal article" date="2013" name="Science">
        <title>The Amborella genome and the evolution of flowering plants.</title>
        <authorList>
            <consortium name="Amborella Genome Project"/>
        </authorList>
    </citation>
    <scope>NUCLEOTIDE SEQUENCE [LARGE SCALE GENOMIC DNA]</scope>
</reference>
<name>W1NVY2_AMBTC</name>
<dbReference type="Proteomes" id="UP000017836">
    <property type="component" value="Unassembled WGS sequence"/>
</dbReference>
<accession>W1NVY2</accession>